<name>W8THV8_PEPAC</name>
<keyword evidence="13" id="KW-1185">Reference proteome</keyword>
<evidence type="ECO:0000313" key="13">
    <source>
        <dbReference type="Proteomes" id="UP000019591"/>
    </source>
</evidence>
<keyword evidence="7 9" id="KW-1133">Transmembrane helix</keyword>
<dbReference type="HOGENOM" id="CLU_033621_1_0_9"/>
<dbReference type="GO" id="GO:0006817">
    <property type="term" value="P:phosphate ion transport"/>
    <property type="evidence" value="ECO:0007669"/>
    <property type="project" value="UniProtKB-KW"/>
</dbReference>
<keyword evidence="3 9" id="KW-0813">Transport</keyword>
<evidence type="ECO:0000256" key="2">
    <source>
        <dbReference type="ARBA" id="ARBA00007069"/>
    </source>
</evidence>
<feature type="transmembrane region" description="Helical" evidence="9">
    <location>
        <begin position="9"/>
        <end position="31"/>
    </location>
</feature>
<dbReference type="SUPFAM" id="SSF161098">
    <property type="entry name" value="MetI-like"/>
    <property type="match status" value="1"/>
</dbReference>
<dbReference type="NCBIfam" id="TIGR02138">
    <property type="entry name" value="phosphate_pstC"/>
    <property type="match status" value="1"/>
</dbReference>
<comment type="subcellular location">
    <subcellularLocation>
        <location evidence="1 9">Cell membrane</location>
        <topology evidence="1 9">Multi-pass membrane protein</topology>
    </subcellularLocation>
</comment>
<dbReference type="STRING" id="1286171.EAL2_c21470"/>
<dbReference type="EMBL" id="CP007452">
    <property type="protein sequence ID" value="AHM57428.1"/>
    <property type="molecule type" value="Genomic_DNA"/>
</dbReference>
<dbReference type="RefSeq" id="WP_242842470.1">
    <property type="nucleotide sequence ID" value="NZ_CP007452.1"/>
</dbReference>
<evidence type="ECO:0000259" key="11">
    <source>
        <dbReference type="PROSITE" id="PS50928"/>
    </source>
</evidence>
<gene>
    <name evidence="12" type="primary">yqgH2</name>
    <name evidence="12" type="ORF">EAL2_c21470</name>
</gene>
<comment type="caution">
    <text evidence="10">Lacks conserved residue(s) required for the propagation of feature annotation.</text>
</comment>
<dbReference type="GO" id="GO:0005315">
    <property type="term" value="F:phosphate transmembrane transporter activity"/>
    <property type="evidence" value="ECO:0007669"/>
    <property type="project" value="InterPro"/>
</dbReference>
<dbReference type="Proteomes" id="UP000019591">
    <property type="component" value="Chromosome"/>
</dbReference>
<dbReference type="eggNOG" id="COG0573">
    <property type="taxonomic scope" value="Bacteria"/>
</dbReference>
<dbReference type="PROSITE" id="PS50928">
    <property type="entry name" value="ABC_TM1"/>
    <property type="match status" value="1"/>
</dbReference>
<feature type="transmembrane region" description="Helical" evidence="9">
    <location>
        <begin position="253"/>
        <end position="272"/>
    </location>
</feature>
<comment type="function">
    <text evidence="10">Part of the binding-protein-dependent transport system for phosphate; probably responsible for the translocation of the substrate across the membrane.</text>
</comment>
<dbReference type="AlphaFoldDB" id="W8THV8"/>
<evidence type="ECO:0000256" key="9">
    <source>
        <dbReference type="RuleBase" id="RU363032"/>
    </source>
</evidence>
<keyword evidence="8 9" id="KW-0472">Membrane</keyword>
<dbReference type="PATRIC" id="fig|1286171.3.peg.2096"/>
<dbReference type="Gene3D" id="1.10.3720.10">
    <property type="entry name" value="MetI-like"/>
    <property type="match status" value="1"/>
</dbReference>
<feature type="domain" description="ABC transmembrane type-1" evidence="11">
    <location>
        <begin position="66"/>
        <end position="276"/>
    </location>
</feature>
<comment type="similarity">
    <text evidence="2 10">Belongs to the binding-protein-dependent transport system permease family. CysTW subfamily.</text>
</comment>
<evidence type="ECO:0000256" key="4">
    <source>
        <dbReference type="ARBA" id="ARBA00022475"/>
    </source>
</evidence>
<evidence type="ECO:0000256" key="1">
    <source>
        <dbReference type="ARBA" id="ARBA00004651"/>
    </source>
</evidence>
<proteinExistence type="inferred from homology"/>
<dbReference type="CDD" id="cd06261">
    <property type="entry name" value="TM_PBP2"/>
    <property type="match status" value="1"/>
</dbReference>
<feature type="transmembrane region" description="Helical" evidence="9">
    <location>
        <begin position="142"/>
        <end position="168"/>
    </location>
</feature>
<dbReference type="GO" id="GO:0005886">
    <property type="term" value="C:plasma membrane"/>
    <property type="evidence" value="ECO:0007669"/>
    <property type="project" value="UniProtKB-SubCell"/>
</dbReference>
<dbReference type="InterPro" id="IPR051124">
    <property type="entry name" value="Phosphate_Transport_Permease"/>
</dbReference>
<protein>
    <recommendedName>
        <fullName evidence="10">Phosphate transport system permease protein</fullName>
    </recommendedName>
</protein>
<dbReference type="PANTHER" id="PTHR30425:SF1">
    <property type="entry name" value="PHOSPHATE TRANSPORT SYSTEM PERMEASE PROTEIN PSTC"/>
    <property type="match status" value="1"/>
</dbReference>
<keyword evidence="5 10" id="KW-0592">Phosphate transport</keyword>
<dbReference type="InterPro" id="IPR035906">
    <property type="entry name" value="MetI-like_sf"/>
</dbReference>
<evidence type="ECO:0000256" key="6">
    <source>
        <dbReference type="ARBA" id="ARBA00022692"/>
    </source>
</evidence>
<evidence type="ECO:0000256" key="7">
    <source>
        <dbReference type="ARBA" id="ARBA00022989"/>
    </source>
</evidence>
<evidence type="ECO:0000256" key="3">
    <source>
        <dbReference type="ARBA" id="ARBA00022448"/>
    </source>
</evidence>
<evidence type="ECO:0000256" key="10">
    <source>
        <dbReference type="RuleBase" id="RU363054"/>
    </source>
</evidence>
<evidence type="ECO:0000313" key="12">
    <source>
        <dbReference type="EMBL" id="AHM57428.1"/>
    </source>
</evidence>
<reference evidence="12 13" key="1">
    <citation type="journal article" date="2014" name="Genome Announc.">
        <title>Complete Genome Sequence of Amino Acid-Utilizing Eubacterium acidaminophilum al-2 (DSM 3953).</title>
        <authorList>
            <person name="Poehlein A."/>
            <person name="Andreesen J.R."/>
            <person name="Daniel R."/>
        </authorList>
    </citation>
    <scope>NUCLEOTIDE SEQUENCE [LARGE SCALE GENOMIC DNA]</scope>
    <source>
        <strain evidence="12 13">DSM 3953</strain>
    </source>
</reference>
<feature type="transmembrane region" description="Helical" evidence="9">
    <location>
        <begin position="70"/>
        <end position="94"/>
    </location>
</feature>
<evidence type="ECO:0000256" key="5">
    <source>
        <dbReference type="ARBA" id="ARBA00022592"/>
    </source>
</evidence>
<dbReference type="InterPro" id="IPR011864">
    <property type="entry name" value="Phosphate_PstC"/>
</dbReference>
<dbReference type="KEGG" id="eac:EAL2_c21470"/>
<dbReference type="InterPro" id="IPR000515">
    <property type="entry name" value="MetI-like"/>
</dbReference>
<dbReference type="PANTHER" id="PTHR30425">
    <property type="entry name" value="PHOSPHATE TRANSPORT SYSTEM PERMEASE PROTEIN PST"/>
    <property type="match status" value="1"/>
</dbReference>
<evidence type="ECO:0000256" key="8">
    <source>
        <dbReference type="ARBA" id="ARBA00023136"/>
    </source>
</evidence>
<accession>W8THV8</accession>
<keyword evidence="6 9" id="KW-0812">Transmembrane</keyword>
<keyword evidence="4 10" id="KW-1003">Cell membrane</keyword>
<organism evidence="12 13">
    <name type="scientific">Peptoclostridium acidaminophilum DSM 3953</name>
    <dbReference type="NCBI Taxonomy" id="1286171"/>
    <lineage>
        <taxon>Bacteria</taxon>
        <taxon>Bacillati</taxon>
        <taxon>Bacillota</taxon>
        <taxon>Clostridia</taxon>
        <taxon>Peptostreptococcales</taxon>
        <taxon>Peptoclostridiaceae</taxon>
        <taxon>Peptoclostridium</taxon>
    </lineage>
</organism>
<sequence>MKSDKAFELIIKMFTLVSVTILGFIIFFIGAESIPAFRHSGVAGFFANERWHPIGAEPVLSILPMVLATVYVSFLAVAIALPIGVGTAVFLSCIAGESARRVLKPFIDLMAGLPSVVFGFMGLIVVVGYFERHFSMSSGESALAGGIVLAIMILPYIVSTCDTTMAGIMKSYKISSDSLGVSKWHMVRYLVLPAAKRSVLAGAVLALARGMGETMAVMMVIGNSPLLPRLLGKCETIPALIALEMGGAPVGSLHYHALFAAGLILIIMRFAVSMAVWRIKRGADL</sequence>
<feature type="transmembrane region" description="Helical" evidence="9">
    <location>
        <begin position="106"/>
        <end position="130"/>
    </location>
</feature>
<dbReference type="Pfam" id="PF00528">
    <property type="entry name" value="BPD_transp_1"/>
    <property type="match status" value="1"/>
</dbReference>